<dbReference type="EMBL" id="NSJD01000011">
    <property type="protein sequence ID" value="PAT39917.1"/>
    <property type="molecule type" value="Genomic_DNA"/>
</dbReference>
<feature type="transmembrane region" description="Helical" evidence="8">
    <location>
        <begin position="116"/>
        <end position="134"/>
    </location>
</feature>
<feature type="transmembrane region" description="Helical" evidence="8">
    <location>
        <begin position="415"/>
        <end position="437"/>
    </location>
</feature>
<dbReference type="PROSITE" id="PS01303">
    <property type="entry name" value="BCCT"/>
    <property type="match status" value="1"/>
</dbReference>
<keyword evidence="7 8" id="KW-0472">Membrane</keyword>
<dbReference type="PANTHER" id="PTHR30047:SF7">
    <property type="entry name" value="HIGH-AFFINITY CHOLINE TRANSPORT PROTEIN"/>
    <property type="match status" value="1"/>
</dbReference>
<feature type="transmembrane region" description="Helical" evidence="8">
    <location>
        <begin position="549"/>
        <end position="568"/>
    </location>
</feature>
<dbReference type="PANTHER" id="PTHR30047">
    <property type="entry name" value="HIGH-AFFINITY CHOLINE TRANSPORT PROTEIN-RELATED"/>
    <property type="match status" value="1"/>
</dbReference>
<accession>A0A2A2AQ76</accession>
<dbReference type="InterPro" id="IPR000060">
    <property type="entry name" value="BCCT_transptr"/>
</dbReference>
<sequence length="760" mass="81671">MALAGCALPHTLFSWGPSGPAGRPRARLLPPSAAFHAGRFPGCLLGRSALHPSICPLWPLACAAACAWRPRPRSSWQPCLVAPLTQERNALLSHPASPSPAQSVAASGGSAINRPVFYTASAIIVSIIAFATIAPQAADQAFKAVQAAIVANGSWYYVLTVAIILLAVIYLGASRYGSIRLGPDHAKPDYSNASWFAMLFSAGMGIGLMFFGVAEPVMHFLAPPLGEGGTVQAAREAMRLTFFHWGVHAWAIYAIVALILAFFSYRHNLPLTLRSALYPLIGDKINGPIGHAVDVFAVVGTLFGVATSLGYGVLQVNAGLNHVFPSIPVSVTTQIVLIVAITALATVSVATGLDRGVKLLSELNLGLAALLLLFVLLAGSTVLLLQSLVQNVGYYASNIVNMTFNLFAYQKTDWIGGWTILYWGWWLSWAPFVGLFIARVSRGRTIREFVIGVLLAPTGFTFMWMSFFGNSAIDMILNQGMAELGQIVSQDVSLALFSFLERLPFSSLFIYLALFMVVVFFVTSADSGALVMDMLCAHGKTSARLGYRLYWAIGSGVVAIVLLLAGGLGALQTMAIASALPFVTVLMVAMYGLFKALRVDMQKQLVQQLAAPTAAPMMRARGAWRERLHVIMDFPDQKAVHRFVDGTVAQACREVAEELGALGVQAQLSQPAPGQVALTTNHGSEIDFTYRVVATAHAQPAFVQGDASPAAADAPQYYRAEVHLAQGGQDYDIMGWSKDGVINDIIDQYHKHMHLLHSLR</sequence>
<reference evidence="9 10" key="1">
    <citation type="submission" date="2017-08" db="EMBL/GenBank/DDBJ databases">
        <title>WGS of Clinical strains of the CDC Group NO-1 linked to zoonotic infections in humans.</title>
        <authorList>
            <person name="Bernier A.-M."/>
            <person name="Bernard K."/>
        </authorList>
    </citation>
    <scope>NUCLEOTIDE SEQUENCE [LARGE SCALE GENOMIC DNA]</scope>
    <source>
        <strain evidence="9 10">NML79-0751</strain>
    </source>
</reference>
<comment type="similarity">
    <text evidence="2">Belongs to the BCCT transporter (TC 2.A.15) family.</text>
</comment>
<feature type="transmembrane region" description="Helical" evidence="8">
    <location>
        <begin position="193"/>
        <end position="214"/>
    </location>
</feature>
<evidence type="ECO:0000256" key="1">
    <source>
        <dbReference type="ARBA" id="ARBA00004651"/>
    </source>
</evidence>
<feature type="transmembrane region" description="Helical" evidence="8">
    <location>
        <begin position="365"/>
        <end position="385"/>
    </location>
</feature>
<organism evidence="9 10">
    <name type="scientific">Vandammella animalimorsus</name>
    <dbReference type="NCBI Taxonomy" id="2029117"/>
    <lineage>
        <taxon>Bacteria</taxon>
        <taxon>Pseudomonadati</taxon>
        <taxon>Pseudomonadota</taxon>
        <taxon>Betaproteobacteria</taxon>
        <taxon>Burkholderiales</taxon>
        <taxon>Comamonadaceae</taxon>
        <taxon>Vandammella</taxon>
    </lineage>
</organism>
<evidence type="ECO:0000313" key="9">
    <source>
        <dbReference type="EMBL" id="PAT39917.1"/>
    </source>
</evidence>
<dbReference type="NCBIfam" id="NF007399">
    <property type="entry name" value="PRK09928.1"/>
    <property type="match status" value="1"/>
</dbReference>
<dbReference type="GO" id="GO:0022857">
    <property type="term" value="F:transmembrane transporter activity"/>
    <property type="evidence" value="ECO:0007669"/>
    <property type="project" value="InterPro"/>
</dbReference>
<gene>
    <name evidence="9" type="ORF">CK623_07795</name>
</gene>
<feature type="transmembrane region" description="Helical" evidence="8">
    <location>
        <begin position="508"/>
        <end position="537"/>
    </location>
</feature>
<keyword evidence="6 8" id="KW-1133">Transmembrane helix</keyword>
<evidence type="ECO:0000256" key="6">
    <source>
        <dbReference type="ARBA" id="ARBA00022989"/>
    </source>
</evidence>
<dbReference type="Pfam" id="PF02028">
    <property type="entry name" value="BCCT"/>
    <property type="match status" value="1"/>
</dbReference>
<keyword evidence="3" id="KW-0813">Transport</keyword>
<dbReference type="NCBIfam" id="TIGR00842">
    <property type="entry name" value="bcct"/>
    <property type="match status" value="1"/>
</dbReference>
<evidence type="ECO:0000256" key="4">
    <source>
        <dbReference type="ARBA" id="ARBA00022475"/>
    </source>
</evidence>
<proteinExistence type="inferred from homology"/>
<name>A0A2A2AQ76_9BURK</name>
<comment type="caution">
    <text evidence="9">The sequence shown here is derived from an EMBL/GenBank/DDBJ whole genome shotgun (WGS) entry which is preliminary data.</text>
</comment>
<evidence type="ECO:0000256" key="5">
    <source>
        <dbReference type="ARBA" id="ARBA00022692"/>
    </source>
</evidence>
<dbReference type="AlphaFoldDB" id="A0A2A2AQ76"/>
<protein>
    <submittedName>
        <fullName evidence="9">Choline transporter</fullName>
    </submittedName>
</protein>
<dbReference type="Proteomes" id="UP000218644">
    <property type="component" value="Unassembled WGS sequence"/>
</dbReference>
<evidence type="ECO:0000256" key="3">
    <source>
        <dbReference type="ARBA" id="ARBA00022448"/>
    </source>
</evidence>
<feature type="transmembrane region" description="Helical" evidence="8">
    <location>
        <begin position="449"/>
        <end position="468"/>
    </location>
</feature>
<feature type="transmembrane region" description="Helical" evidence="8">
    <location>
        <begin position="154"/>
        <end position="173"/>
    </location>
</feature>
<feature type="transmembrane region" description="Helical" evidence="8">
    <location>
        <begin position="574"/>
        <end position="594"/>
    </location>
</feature>
<evidence type="ECO:0000256" key="8">
    <source>
        <dbReference type="SAM" id="Phobius"/>
    </source>
</evidence>
<keyword evidence="5 8" id="KW-0812">Transmembrane</keyword>
<dbReference type="InterPro" id="IPR018093">
    <property type="entry name" value="BCCT_CS"/>
</dbReference>
<evidence type="ECO:0000256" key="2">
    <source>
        <dbReference type="ARBA" id="ARBA00005658"/>
    </source>
</evidence>
<comment type="subcellular location">
    <subcellularLocation>
        <location evidence="1">Cell membrane</location>
        <topology evidence="1">Multi-pass membrane protein</topology>
    </subcellularLocation>
</comment>
<evidence type="ECO:0000256" key="7">
    <source>
        <dbReference type="ARBA" id="ARBA00023136"/>
    </source>
</evidence>
<evidence type="ECO:0000313" key="10">
    <source>
        <dbReference type="Proteomes" id="UP000218644"/>
    </source>
</evidence>
<dbReference type="GO" id="GO:0005886">
    <property type="term" value="C:plasma membrane"/>
    <property type="evidence" value="ECO:0007669"/>
    <property type="project" value="UniProtKB-SubCell"/>
</dbReference>
<feature type="transmembrane region" description="Helical" evidence="8">
    <location>
        <begin position="292"/>
        <end position="314"/>
    </location>
</feature>
<keyword evidence="4" id="KW-1003">Cell membrane</keyword>
<feature type="transmembrane region" description="Helical" evidence="8">
    <location>
        <begin position="334"/>
        <end position="353"/>
    </location>
</feature>
<feature type="transmembrane region" description="Helical" evidence="8">
    <location>
        <begin position="245"/>
        <end position="265"/>
    </location>
</feature>